<feature type="region of interest" description="Disordered" evidence="7">
    <location>
        <begin position="858"/>
        <end position="893"/>
    </location>
</feature>
<keyword evidence="11" id="KW-1185">Reference proteome</keyword>
<keyword evidence="2" id="KW-0862">Zinc</keyword>
<dbReference type="PROSITE" id="PS50048">
    <property type="entry name" value="ZN2_CY6_FUNGAL_2"/>
    <property type="match status" value="1"/>
</dbReference>
<evidence type="ECO:0000259" key="9">
    <source>
        <dbReference type="PROSITE" id="PS50157"/>
    </source>
</evidence>
<reference evidence="10 11" key="1">
    <citation type="journal article" date="2018" name="Mol. Biol. Evol.">
        <title>Broad Genomic Sampling Reveals a Smut Pathogenic Ancestry of the Fungal Clade Ustilaginomycotina.</title>
        <authorList>
            <person name="Kijpornyongpan T."/>
            <person name="Mondo S.J."/>
            <person name="Barry K."/>
            <person name="Sandor L."/>
            <person name="Lee J."/>
            <person name="Lipzen A."/>
            <person name="Pangilinan J."/>
            <person name="LaButti K."/>
            <person name="Hainaut M."/>
            <person name="Henrissat B."/>
            <person name="Grigoriev I.V."/>
            <person name="Spatafora J.W."/>
            <person name="Aime M.C."/>
        </authorList>
    </citation>
    <scope>NUCLEOTIDE SEQUENCE [LARGE SCALE GENOMIC DNA]</scope>
    <source>
        <strain evidence="10 11">MCA 5214</strain>
    </source>
</reference>
<sequence length="925" mass="96465">MASSSNFSSSSSSSSSGAGYGAPLYSGSGGGGSLGGSGGAGQGGAGPSGAGSSPGNKYQCPNCGKAFSRDDLLRRHLAREARSMAQPQFDRQKSCFECARSKARCDLEVPSCGRCRARGKHCVYGARSGNPNVRRQRDSVAPPANLSSMSIGTGSQHSDMGGVGSSSSPYGWASGGDTSYYSDSSHGSVPQTPGSIHSNDDSGSESGVAWSESGQVPYGGPHAHNYASSSASLPLQATGAYGGGPTAGHAVGQGGGIMAPPIGPIDQAPVVTPTTFMARHSHGPSMASTGRLITDLDRSAPTYKNEDGEETPIGRMVNSFAAGPSSMTARGPDPALDRRPRGGMGPPMQHLPPSGQMGQHGPMHQQQGAPHHLQQQQHSHAQSPHSQHFSSSTSWIPQTHYAPMTSTPPNNNQQQGSSSLMGPPVGLPHRMNVPGEGSSSSLPFASPTRGPPGQRPQPHRLLTGAAMPQPPQSSSGTNVSGINMPPGSGKPLFSAMVDLTGWLEDPVVPSPLYPTGPSMAPFAPSGLDGSVPGDVSGQQQPQASLDTLMQGNDQSQQQQTQSSSSQQQIPASRYWWANPPSHSDYNLMQGVAQASANHLSHYPALMVLPEPSSPVPPTVHRSWMATMRGNIPAYLAIARVVLAGYAVRLPASEAVVWESVAREARRIVESHEAISSDACSALELFGATLSLFFYCILLMMCNDAGAVGHVDVGLTNSAFFGLSQLAGALARRVQAAQAQAQQKEQQRSMEGNGSSNAGSEEWMEWGFVESMRRTVWAAYAMLVLQRYRDSADMSQGRLAGVDLILDVQLPAPALEFEAGTLEDWKKAKAALYSSDESGSVRKPTLTFRDLLRHRPVPSNPFAAGSSSSNGGSSSDPSRASSSSSASSGASGSAPKELLDYFERHDAFVATVLSIAFCLDANLSSG</sequence>
<feature type="compositionally biased region" description="Gly residues" evidence="7">
    <location>
        <begin position="27"/>
        <end position="49"/>
    </location>
</feature>
<dbReference type="SUPFAM" id="SSF57701">
    <property type="entry name" value="Zn2/Cys6 DNA-binding domain"/>
    <property type="match status" value="1"/>
</dbReference>
<evidence type="ECO:0000256" key="5">
    <source>
        <dbReference type="ARBA" id="ARBA00023242"/>
    </source>
</evidence>
<evidence type="ECO:0000313" key="10">
    <source>
        <dbReference type="EMBL" id="PWN30716.1"/>
    </source>
</evidence>
<dbReference type="AlphaFoldDB" id="A0A316UZK3"/>
<dbReference type="Proteomes" id="UP000245884">
    <property type="component" value="Unassembled WGS sequence"/>
</dbReference>
<keyword evidence="3" id="KW-0805">Transcription regulation</keyword>
<evidence type="ECO:0008006" key="12">
    <source>
        <dbReference type="Google" id="ProtNLM"/>
    </source>
</evidence>
<name>A0A316UZK3_9BASI</name>
<dbReference type="Pfam" id="PF00172">
    <property type="entry name" value="Zn_clus"/>
    <property type="match status" value="1"/>
</dbReference>
<feature type="domain" description="Zn(2)-C6 fungal-type" evidence="8">
    <location>
        <begin position="94"/>
        <end position="124"/>
    </location>
</feature>
<feature type="region of interest" description="Disordered" evidence="7">
    <location>
        <begin position="519"/>
        <end position="570"/>
    </location>
</feature>
<dbReference type="PANTHER" id="PTHR47660:SF2">
    <property type="entry name" value="TRANSCRIPTION FACTOR WITH C2H2 AND ZN(2)-CYS(6) DNA BINDING DOMAIN (EUROFUNG)"/>
    <property type="match status" value="1"/>
</dbReference>
<dbReference type="RefSeq" id="XP_025365328.1">
    <property type="nucleotide sequence ID" value="XM_025504235.1"/>
</dbReference>
<dbReference type="GeneID" id="37026058"/>
<feature type="compositionally biased region" description="Low complexity" evidence="7">
    <location>
        <begin position="355"/>
        <end position="392"/>
    </location>
</feature>
<evidence type="ECO:0000256" key="7">
    <source>
        <dbReference type="SAM" id="MobiDB-lite"/>
    </source>
</evidence>
<dbReference type="PANTHER" id="PTHR47660">
    <property type="entry name" value="TRANSCRIPTION FACTOR WITH C2H2 AND ZN(2)-CYS(6) DNA BINDING DOMAIN (EUROFUNG)-RELATED-RELATED"/>
    <property type="match status" value="1"/>
</dbReference>
<keyword evidence="1" id="KW-0479">Metal-binding</keyword>
<dbReference type="InterPro" id="IPR013087">
    <property type="entry name" value="Znf_C2H2_type"/>
</dbReference>
<feature type="compositionally biased region" description="Polar residues" evidence="7">
    <location>
        <begin position="536"/>
        <end position="553"/>
    </location>
</feature>
<dbReference type="InterPro" id="IPR036864">
    <property type="entry name" value="Zn2-C6_fun-type_DNA-bd_sf"/>
</dbReference>
<evidence type="ECO:0000259" key="8">
    <source>
        <dbReference type="PROSITE" id="PS50048"/>
    </source>
</evidence>
<evidence type="ECO:0000256" key="2">
    <source>
        <dbReference type="ARBA" id="ARBA00022833"/>
    </source>
</evidence>
<dbReference type="SMART" id="SM00066">
    <property type="entry name" value="GAL4"/>
    <property type="match status" value="1"/>
</dbReference>
<dbReference type="STRING" id="1569628.A0A316UZK3"/>
<evidence type="ECO:0000256" key="1">
    <source>
        <dbReference type="ARBA" id="ARBA00022723"/>
    </source>
</evidence>
<dbReference type="OrthoDB" id="1405595at2759"/>
<feature type="region of interest" description="Disordered" evidence="7">
    <location>
        <begin position="1"/>
        <end position="57"/>
    </location>
</feature>
<feature type="compositionally biased region" description="Low complexity" evidence="7">
    <location>
        <begin position="554"/>
        <end position="568"/>
    </location>
</feature>
<gene>
    <name evidence="10" type="ORF">BDZ90DRAFT_21551</name>
</gene>
<dbReference type="Gene3D" id="3.30.160.60">
    <property type="entry name" value="Classic Zinc Finger"/>
    <property type="match status" value="1"/>
</dbReference>
<feature type="compositionally biased region" description="Polar residues" evidence="7">
    <location>
        <begin position="404"/>
        <end position="420"/>
    </location>
</feature>
<protein>
    <recommendedName>
        <fullName evidence="12">Zn(2)-C6 fungal-type domain-containing protein</fullName>
    </recommendedName>
</protein>
<keyword evidence="5" id="KW-0539">Nucleus</keyword>
<keyword evidence="4" id="KW-0804">Transcription</keyword>
<dbReference type="PROSITE" id="PS00463">
    <property type="entry name" value="ZN2_CY6_FUNGAL_1"/>
    <property type="match status" value="1"/>
</dbReference>
<feature type="compositionally biased region" description="Low complexity" evidence="7">
    <location>
        <begin position="175"/>
        <end position="188"/>
    </location>
</feature>
<feature type="compositionally biased region" description="Low complexity" evidence="7">
    <location>
        <begin position="862"/>
        <end position="893"/>
    </location>
</feature>
<dbReference type="InterPro" id="IPR001138">
    <property type="entry name" value="Zn2Cys6_DnaBD"/>
</dbReference>
<dbReference type="Gene3D" id="4.10.240.10">
    <property type="entry name" value="Zn(2)-C6 fungal-type DNA-binding domain"/>
    <property type="match status" value="1"/>
</dbReference>
<organism evidence="10 11">
    <name type="scientific">Jaminaea rosea</name>
    <dbReference type="NCBI Taxonomy" id="1569628"/>
    <lineage>
        <taxon>Eukaryota</taxon>
        <taxon>Fungi</taxon>
        <taxon>Dikarya</taxon>
        <taxon>Basidiomycota</taxon>
        <taxon>Ustilaginomycotina</taxon>
        <taxon>Exobasidiomycetes</taxon>
        <taxon>Microstromatales</taxon>
        <taxon>Microstromatales incertae sedis</taxon>
        <taxon>Jaminaea</taxon>
    </lineage>
</organism>
<evidence type="ECO:0000256" key="3">
    <source>
        <dbReference type="ARBA" id="ARBA00023015"/>
    </source>
</evidence>
<feature type="compositionally biased region" description="Polar residues" evidence="7">
    <location>
        <begin position="472"/>
        <end position="481"/>
    </location>
</feature>
<dbReference type="PROSITE" id="PS50157">
    <property type="entry name" value="ZINC_FINGER_C2H2_2"/>
    <property type="match status" value="1"/>
</dbReference>
<feature type="region of interest" description="Disordered" evidence="7">
    <location>
        <begin position="300"/>
        <end position="487"/>
    </location>
</feature>
<feature type="region of interest" description="Disordered" evidence="7">
    <location>
        <begin position="126"/>
        <end position="216"/>
    </location>
</feature>
<dbReference type="CDD" id="cd00067">
    <property type="entry name" value="GAL4"/>
    <property type="match status" value="1"/>
</dbReference>
<evidence type="ECO:0000256" key="6">
    <source>
        <dbReference type="PROSITE-ProRule" id="PRU00042"/>
    </source>
</evidence>
<keyword evidence="6" id="KW-0863">Zinc-finger</keyword>
<dbReference type="GO" id="GO:0008270">
    <property type="term" value="F:zinc ion binding"/>
    <property type="evidence" value="ECO:0007669"/>
    <property type="project" value="UniProtKB-KW"/>
</dbReference>
<dbReference type="GO" id="GO:0000981">
    <property type="term" value="F:DNA-binding transcription factor activity, RNA polymerase II-specific"/>
    <property type="evidence" value="ECO:0007669"/>
    <property type="project" value="InterPro"/>
</dbReference>
<evidence type="ECO:0000256" key="4">
    <source>
        <dbReference type="ARBA" id="ARBA00023163"/>
    </source>
</evidence>
<dbReference type="EMBL" id="KZ819662">
    <property type="protein sequence ID" value="PWN30716.1"/>
    <property type="molecule type" value="Genomic_DNA"/>
</dbReference>
<feature type="compositionally biased region" description="Low complexity" evidence="7">
    <location>
        <begin position="1"/>
        <end position="26"/>
    </location>
</feature>
<evidence type="ECO:0000313" key="11">
    <source>
        <dbReference type="Proteomes" id="UP000245884"/>
    </source>
</evidence>
<accession>A0A316UZK3</accession>
<feature type="compositionally biased region" description="Polar residues" evidence="7">
    <location>
        <begin position="145"/>
        <end position="158"/>
    </location>
</feature>
<feature type="domain" description="C2H2-type" evidence="9">
    <location>
        <begin position="58"/>
        <end position="87"/>
    </location>
</feature>
<proteinExistence type="predicted"/>